<evidence type="ECO:0000259" key="1">
    <source>
        <dbReference type="Pfam" id="PF18803"/>
    </source>
</evidence>
<dbReference type="OrthoDB" id="3257613at2759"/>
<protein>
    <submittedName>
        <fullName evidence="2">Unplaced genomic scaffold SPHSTscaffold_54, whole genome shotgun sequence</fullName>
    </submittedName>
</protein>
<feature type="non-terminal residue" evidence="2">
    <location>
        <position position="1"/>
    </location>
</feature>
<sequence>CLDCHLPGLLCVDCLIKKHQLMPCHRPRKWTGEFFQLSSLSQLGAMFALGHKGAVCPHVYSEQGPQNLTFVDINGIHKVKVGWCRCAGAPTTAQQLFARRLFPASMIRPRTTFTFRVLKLFQTLNHVARTTPWDFVGTMGRLTDMLDPKSHAWRVVRAWKRGGIRCWDQPRVKGSLAFGCVSCPIPGVNLDDDWDKHPDFALIHTLFIGGDGNFRLRRNNKGGGEKTDPSLFGDDAFYAPNTEYREFCRVRGGAPDDMSVGDNAEMSCRRVKAGESSRITNSHNKPTNGCICLSCIRSGALLPQGTVDIVRGER</sequence>
<evidence type="ECO:0000313" key="3">
    <source>
        <dbReference type="Proteomes" id="UP000054279"/>
    </source>
</evidence>
<keyword evidence="3" id="KW-1185">Reference proteome</keyword>
<evidence type="ECO:0000313" key="2">
    <source>
        <dbReference type="EMBL" id="KIJ42577.1"/>
    </source>
</evidence>
<reference evidence="2 3" key="1">
    <citation type="submission" date="2014-06" db="EMBL/GenBank/DDBJ databases">
        <title>Evolutionary Origins and Diversification of the Mycorrhizal Mutualists.</title>
        <authorList>
            <consortium name="DOE Joint Genome Institute"/>
            <consortium name="Mycorrhizal Genomics Consortium"/>
            <person name="Kohler A."/>
            <person name="Kuo A."/>
            <person name="Nagy L.G."/>
            <person name="Floudas D."/>
            <person name="Copeland A."/>
            <person name="Barry K.W."/>
            <person name="Cichocki N."/>
            <person name="Veneault-Fourrey C."/>
            <person name="LaButti K."/>
            <person name="Lindquist E.A."/>
            <person name="Lipzen A."/>
            <person name="Lundell T."/>
            <person name="Morin E."/>
            <person name="Murat C."/>
            <person name="Riley R."/>
            <person name="Ohm R."/>
            <person name="Sun H."/>
            <person name="Tunlid A."/>
            <person name="Henrissat B."/>
            <person name="Grigoriev I.V."/>
            <person name="Hibbett D.S."/>
            <person name="Martin F."/>
        </authorList>
    </citation>
    <scope>NUCLEOTIDE SEQUENCE [LARGE SCALE GENOMIC DNA]</scope>
    <source>
        <strain evidence="2 3">SS14</strain>
    </source>
</reference>
<dbReference type="EMBL" id="KN837129">
    <property type="protein sequence ID" value="KIJ42577.1"/>
    <property type="molecule type" value="Genomic_DNA"/>
</dbReference>
<gene>
    <name evidence="2" type="ORF">M422DRAFT_78264</name>
</gene>
<dbReference type="InterPro" id="IPR041457">
    <property type="entry name" value="CxC2_KDZ-assoc"/>
</dbReference>
<feature type="non-terminal residue" evidence="2">
    <location>
        <position position="314"/>
    </location>
</feature>
<name>A0A0C9VLG2_SPHS4</name>
<organism evidence="2 3">
    <name type="scientific">Sphaerobolus stellatus (strain SS14)</name>
    <dbReference type="NCBI Taxonomy" id="990650"/>
    <lineage>
        <taxon>Eukaryota</taxon>
        <taxon>Fungi</taxon>
        <taxon>Dikarya</taxon>
        <taxon>Basidiomycota</taxon>
        <taxon>Agaricomycotina</taxon>
        <taxon>Agaricomycetes</taxon>
        <taxon>Phallomycetidae</taxon>
        <taxon>Geastrales</taxon>
        <taxon>Sphaerobolaceae</taxon>
        <taxon>Sphaerobolus</taxon>
    </lineage>
</organism>
<accession>A0A0C9VLG2</accession>
<dbReference type="Proteomes" id="UP000054279">
    <property type="component" value="Unassembled WGS sequence"/>
</dbReference>
<proteinExistence type="predicted"/>
<dbReference type="HOGENOM" id="CLU_003703_12_1_1"/>
<dbReference type="AlphaFoldDB" id="A0A0C9VLG2"/>
<feature type="domain" description="CxC2-like cysteine cluster KDZ transposase-associated" evidence="1">
    <location>
        <begin position="40"/>
        <end position="145"/>
    </location>
</feature>
<dbReference type="Pfam" id="PF18803">
    <property type="entry name" value="CxC2"/>
    <property type="match status" value="1"/>
</dbReference>